<dbReference type="Pfam" id="PF13374">
    <property type="entry name" value="TPR_10"/>
    <property type="match status" value="1"/>
</dbReference>
<dbReference type="EMBL" id="JARJCW010000055">
    <property type="protein sequence ID" value="KAJ7202326.1"/>
    <property type="molecule type" value="Genomic_DNA"/>
</dbReference>
<dbReference type="PANTHER" id="PTHR19959:SF119">
    <property type="entry name" value="FUNGAL LIPASE-LIKE DOMAIN-CONTAINING PROTEIN"/>
    <property type="match status" value="1"/>
</dbReference>
<keyword evidence="3" id="KW-1185">Reference proteome</keyword>
<protein>
    <submittedName>
        <fullName evidence="2">CHAT domain-containing protein</fullName>
    </submittedName>
</protein>
<reference evidence="2" key="1">
    <citation type="submission" date="2023-03" db="EMBL/GenBank/DDBJ databases">
        <title>Massive genome expansion in bonnet fungi (Mycena s.s.) driven by repeated elements and novel gene families across ecological guilds.</title>
        <authorList>
            <consortium name="Lawrence Berkeley National Laboratory"/>
            <person name="Harder C.B."/>
            <person name="Miyauchi S."/>
            <person name="Viragh M."/>
            <person name="Kuo A."/>
            <person name="Thoen E."/>
            <person name="Andreopoulos B."/>
            <person name="Lu D."/>
            <person name="Skrede I."/>
            <person name="Drula E."/>
            <person name="Henrissat B."/>
            <person name="Morin E."/>
            <person name="Kohler A."/>
            <person name="Barry K."/>
            <person name="LaButti K."/>
            <person name="Morin E."/>
            <person name="Salamov A."/>
            <person name="Lipzen A."/>
            <person name="Mereny Z."/>
            <person name="Hegedus B."/>
            <person name="Baldrian P."/>
            <person name="Stursova M."/>
            <person name="Weitz H."/>
            <person name="Taylor A."/>
            <person name="Grigoriev I.V."/>
            <person name="Nagy L.G."/>
            <person name="Martin F."/>
            <person name="Kauserud H."/>
        </authorList>
    </citation>
    <scope>NUCLEOTIDE SEQUENCE</scope>
    <source>
        <strain evidence="2">9144</strain>
    </source>
</reference>
<evidence type="ECO:0000313" key="3">
    <source>
        <dbReference type="Proteomes" id="UP001219525"/>
    </source>
</evidence>
<organism evidence="2 3">
    <name type="scientific">Mycena pura</name>
    <dbReference type="NCBI Taxonomy" id="153505"/>
    <lineage>
        <taxon>Eukaryota</taxon>
        <taxon>Fungi</taxon>
        <taxon>Dikarya</taxon>
        <taxon>Basidiomycota</taxon>
        <taxon>Agaricomycotina</taxon>
        <taxon>Agaricomycetes</taxon>
        <taxon>Agaricomycetidae</taxon>
        <taxon>Agaricales</taxon>
        <taxon>Marasmiineae</taxon>
        <taxon>Mycenaceae</taxon>
        <taxon>Mycena</taxon>
    </lineage>
</organism>
<dbReference type="SUPFAM" id="SSF48452">
    <property type="entry name" value="TPR-like"/>
    <property type="match status" value="1"/>
</dbReference>
<accession>A0AAD6V6P1</accession>
<sequence>MIRDLKAAGSLVELNTAIRLLHYAAHSQLPAHPRLAECLQRLVLAFLARFAYTCQFSDVYLAYGLACCAFNADDEMATTRDVPPLLEYSGFDAPNTLHDSSEAMGRAVDIFAHFNQSPDPTTLDMAISIHREALSLRAVSDQRRWTTLEGLSDALLIRYRRNGQEEDLDEALALLEELQKIMPNRLVRLCAAHLIRFATTTIDASLSLKIQTIVLFRKLTTSETDALELLEAGTGLLDGFRAGGNVSDLHAAISMLQKAEDSLPWGHSQRRRSATSLANALRDRFGKEGDITDADKAIALYRDVLTTISRSQRGVALRNLANALSERFYKTENMEDLEGAIALRFEALALETLHLQPGSDPDRADSLSSLADLLHDRFTARGDIADLDSAVGFHREVLYLRPVPHPDRDVSLHNLASALQERFLVTGVAVDLDTSIKMNQECLRLRQPGHPSRGLSLRHLGGSLRERFQQRGVTADLDNAIQLLEEAVRLHPIPHPDHPVSLNSLSTSLHLRFANRGEIKDLDKAVELRRSALDLPMSNRFRPLFLNNLGNDLYERFEQGGDPADLDDAIELYREALALWESPHPRRGLALSNLASDLYQRYEQRGDAADLDRAIELNRDALALHQPPHTNHSSSLNNLAANLCERFDLAGDIADLDGAIELHQQALALRPGMHSDRASSLSNLANSLSHRFGRSGDLKDFDVAEDLHRQALKLRPGSHPDRGASLTNLANLFSEKTTGSSFDERTINLLREALALREVPHPDRGQSLRSLGRQLMAKHQRFHDSASLQEAVLVYREGTNYAYSPVSQRFRIALAWANSADQFNHDSALEAYRSGIELLPQFVMLGLDVRSRLKALTAGSNSLVANAAACAIRAKLPNAAIEFLEMGRSVFWSRALQLRTPIDDLWQVDPKLAEKVSDILRKLEHGAHRDLTLSRSLPPHSQHHMALDAEARRYRDLDAEWLRTLENVRRLKGFSNFLQPKPLTALRSAAKHGPVIVLNASKANCTALIVTSSNDVQCVQLPDISLNYANALVILHRMRESPQLFFVHGPRSLASLQWGEDSGTSEMWSRLKGSFETAHVVPSANEVFGFILGELWRTIVKPVFVALKFKKTSDPPRVWWCPTGLLSFLPIHAAGIYDQDATDCTSEYAISSYTPTLSALMDAPVGAAARFKMTAIIQPETADLSPLPATRDELKKIKERVPKEWLTSLGDTSPATVDTALLHLRESSIVHFACHGVQDLTDPLESGLVLSDGRLRMSAIMHQPEEVREASFPSNTRSMSLAFLSACETAKGDDKYPDEAMHLAATLLFAGFRGVVATMWSILDPDGPKVAEIFYEHLFKQCRANSETPVAPDLTEAARALHLAVTKLREDPTLPFARWVPFVHYGL</sequence>
<gene>
    <name evidence="2" type="ORF">GGX14DRAFT_699205</name>
</gene>
<comment type="caution">
    <text evidence="2">The sequence shown here is derived from an EMBL/GenBank/DDBJ whole genome shotgun (WGS) entry which is preliminary data.</text>
</comment>
<dbReference type="InterPro" id="IPR024983">
    <property type="entry name" value="CHAT_dom"/>
</dbReference>
<dbReference type="Gene3D" id="1.25.40.10">
    <property type="entry name" value="Tetratricopeptide repeat domain"/>
    <property type="match status" value="3"/>
</dbReference>
<dbReference type="Proteomes" id="UP001219525">
    <property type="component" value="Unassembled WGS sequence"/>
</dbReference>
<evidence type="ECO:0000313" key="2">
    <source>
        <dbReference type="EMBL" id="KAJ7202326.1"/>
    </source>
</evidence>
<proteinExistence type="predicted"/>
<name>A0AAD6V6P1_9AGAR</name>
<evidence type="ECO:0000259" key="1">
    <source>
        <dbReference type="Pfam" id="PF12770"/>
    </source>
</evidence>
<dbReference type="SUPFAM" id="SSF81901">
    <property type="entry name" value="HCP-like"/>
    <property type="match status" value="1"/>
</dbReference>
<dbReference type="PANTHER" id="PTHR19959">
    <property type="entry name" value="KINESIN LIGHT CHAIN"/>
    <property type="match status" value="1"/>
</dbReference>
<dbReference type="Pfam" id="PF12770">
    <property type="entry name" value="CHAT"/>
    <property type="match status" value="1"/>
</dbReference>
<feature type="domain" description="CHAT" evidence="1">
    <location>
        <begin position="1093"/>
        <end position="1386"/>
    </location>
</feature>
<dbReference type="InterPro" id="IPR011990">
    <property type="entry name" value="TPR-like_helical_dom_sf"/>
</dbReference>